<evidence type="ECO:0000259" key="3">
    <source>
        <dbReference type="PROSITE" id="PS50911"/>
    </source>
</evidence>
<gene>
    <name evidence="4" type="ORF">GXW98_08035</name>
</gene>
<feature type="signal peptide" evidence="2">
    <location>
        <begin position="1"/>
        <end position="22"/>
    </location>
</feature>
<comment type="caution">
    <text evidence="4">The sequence shown here is derived from an EMBL/GenBank/DDBJ whole genome shotgun (WGS) entry which is preliminary data.</text>
</comment>
<protein>
    <submittedName>
        <fullName evidence="4">CHAP domain-containing protein</fullName>
    </submittedName>
</protein>
<dbReference type="Pfam" id="PF05257">
    <property type="entry name" value="CHAP"/>
    <property type="match status" value="1"/>
</dbReference>
<dbReference type="InterPro" id="IPR007921">
    <property type="entry name" value="CHAP_dom"/>
</dbReference>
<feature type="compositionally biased region" description="Low complexity" evidence="1">
    <location>
        <begin position="245"/>
        <end position="259"/>
    </location>
</feature>
<dbReference type="Proteomes" id="UP000767327">
    <property type="component" value="Unassembled WGS sequence"/>
</dbReference>
<accession>A0A971CZY8</accession>
<feature type="region of interest" description="Disordered" evidence="1">
    <location>
        <begin position="230"/>
        <end position="260"/>
    </location>
</feature>
<sequence>MKQTTRFKAVSAGLLCTAMTLAGGIVASTAGVQTAQAVPSYSEYQQKLASSDELKSQLAGVNSALQDKILQLNDLVENQIPAAQKAADAAADAAQSAKQQADAAAERLDAAQKDKSDLEGKIAETGANYDDAKAAVAQLARSSFHGSDASDVMDVVTNTKTTGEFVDKMQSKAAVTRSESEAANDAATTLSDSMNRKQRLEAIEKQIAVLKQQTADQAATAQQAASDASAKQASLNSLREEGSTQQAALESQQSQLSSDSAKEAAQAVMMKAQIDAYNLQLQQQRQQAAANAAAAAASAQGQYKKPSSSSNSGSSSANSGSSSSNSGSSNSGSGSSNSGGSNSGSASGMNYSVPGNCPAGATYCYGHRTGNVGNAYPFSQCTWWAYIRRQQLNLPVGSYLGNGQDWANSARALGYLVNHTPHVGAAISLRGGQLGANAQYGHVAIVEQVNANSIIISETGASLQGTIVSRTIYNPGLYWYVHY</sequence>
<name>A0A971CZY8_9BIFI</name>
<dbReference type="EMBL" id="JAAXZR010000025">
    <property type="protein sequence ID" value="NLT80215.1"/>
    <property type="molecule type" value="Genomic_DNA"/>
</dbReference>
<dbReference type="InterPro" id="IPR038765">
    <property type="entry name" value="Papain-like_cys_pep_sf"/>
</dbReference>
<dbReference type="PROSITE" id="PS50911">
    <property type="entry name" value="CHAP"/>
    <property type="match status" value="1"/>
</dbReference>
<evidence type="ECO:0000256" key="2">
    <source>
        <dbReference type="SAM" id="SignalP"/>
    </source>
</evidence>
<keyword evidence="2" id="KW-0732">Signal</keyword>
<feature type="chain" id="PRO_5038999136" evidence="2">
    <location>
        <begin position="23"/>
        <end position="483"/>
    </location>
</feature>
<feature type="region of interest" description="Disordered" evidence="1">
    <location>
        <begin position="301"/>
        <end position="346"/>
    </location>
</feature>
<dbReference type="PRINTS" id="PR01852">
    <property type="entry name" value="SIBAPROTEIN"/>
</dbReference>
<feature type="domain" description="Peptidase C51" evidence="3">
    <location>
        <begin position="356"/>
        <end position="482"/>
    </location>
</feature>
<feature type="region of interest" description="Disordered" evidence="1">
    <location>
        <begin position="174"/>
        <end position="193"/>
    </location>
</feature>
<feature type="region of interest" description="Disordered" evidence="1">
    <location>
        <begin position="97"/>
        <end position="119"/>
    </location>
</feature>
<feature type="compositionally biased region" description="Basic and acidic residues" evidence="1">
    <location>
        <begin position="104"/>
        <end position="119"/>
    </location>
</feature>
<evidence type="ECO:0000313" key="5">
    <source>
        <dbReference type="Proteomes" id="UP000767327"/>
    </source>
</evidence>
<reference evidence="4" key="2">
    <citation type="submission" date="2020-01" db="EMBL/GenBank/DDBJ databases">
        <authorList>
            <person name="Campanaro S."/>
        </authorList>
    </citation>
    <scope>NUCLEOTIDE SEQUENCE</scope>
    <source>
        <strain evidence="4">AS01afH2WH_6</strain>
    </source>
</reference>
<dbReference type="Gene3D" id="3.90.1720.10">
    <property type="entry name" value="endopeptidase domain like (from Nostoc punctiforme)"/>
    <property type="match status" value="1"/>
</dbReference>
<reference evidence="4" key="1">
    <citation type="journal article" date="2020" name="Biotechnol. Biofuels">
        <title>New insights from the biogas microbiome by comprehensive genome-resolved metagenomics of nearly 1600 species originating from multiple anaerobic digesters.</title>
        <authorList>
            <person name="Campanaro S."/>
            <person name="Treu L."/>
            <person name="Rodriguez-R L.M."/>
            <person name="Kovalovszki A."/>
            <person name="Ziels R.M."/>
            <person name="Maus I."/>
            <person name="Zhu X."/>
            <person name="Kougias P.G."/>
            <person name="Basile A."/>
            <person name="Luo G."/>
            <person name="Schluter A."/>
            <person name="Konstantinidis K.T."/>
            <person name="Angelidaki I."/>
        </authorList>
    </citation>
    <scope>NUCLEOTIDE SEQUENCE</scope>
    <source>
        <strain evidence="4">AS01afH2WH_6</strain>
    </source>
</reference>
<dbReference type="InterPro" id="IPR009148">
    <property type="entry name" value="PcsB-like"/>
</dbReference>
<organism evidence="4 5">
    <name type="scientific">Bifidobacterium crudilactis</name>
    <dbReference type="NCBI Taxonomy" id="327277"/>
    <lineage>
        <taxon>Bacteria</taxon>
        <taxon>Bacillati</taxon>
        <taxon>Actinomycetota</taxon>
        <taxon>Actinomycetes</taxon>
        <taxon>Bifidobacteriales</taxon>
        <taxon>Bifidobacteriaceae</taxon>
        <taxon>Bifidobacterium</taxon>
    </lineage>
</organism>
<evidence type="ECO:0000313" key="4">
    <source>
        <dbReference type="EMBL" id="NLT80215.1"/>
    </source>
</evidence>
<dbReference type="AlphaFoldDB" id="A0A971CZY8"/>
<evidence type="ECO:0000256" key="1">
    <source>
        <dbReference type="SAM" id="MobiDB-lite"/>
    </source>
</evidence>
<dbReference type="SUPFAM" id="SSF54001">
    <property type="entry name" value="Cysteine proteinases"/>
    <property type="match status" value="1"/>
</dbReference>
<proteinExistence type="predicted"/>
<dbReference type="RefSeq" id="WP_273174286.1">
    <property type="nucleotide sequence ID" value="NZ_JAAXZR010000025.1"/>
</dbReference>